<organism evidence="5 6">
    <name type="scientific">Vibrio quintilis</name>
    <dbReference type="NCBI Taxonomy" id="1117707"/>
    <lineage>
        <taxon>Bacteria</taxon>
        <taxon>Pseudomonadati</taxon>
        <taxon>Pseudomonadota</taxon>
        <taxon>Gammaproteobacteria</taxon>
        <taxon>Vibrionales</taxon>
        <taxon>Vibrionaceae</taxon>
        <taxon>Vibrio</taxon>
    </lineage>
</organism>
<dbReference type="PANTHER" id="PTHR43300">
    <property type="entry name" value="ACETYLTRANSFERASE"/>
    <property type="match status" value="1"/>
</dbReference>
<gene>
    <name evidence="5" type="primary">epsM_1</name>
    <name evidence="5" type="ORF">VQ7734_03379</name>
</gene>
<evidence type="ECO:0000256" key="1">
    <source>
        <dbReference type="ARBA" id="ARBA00007274"/>
    </source>
</evidence>
<accession>A0A1M7YY49</accession>
<dbReference type="SUPFAM" id="SSF51161">
    <property type="entry name" value="Trimeric LpxA-like enzymes"/>
    <property type="match status" value="1"/>
</dbReference>
<proteinExistence type="inferred from homology"/>
<dbReference type="Gene3D" id="2.160.10.10">
    <property type="entry name" value="Hexapeptide repeat proteins"/>
    <property type="match status" value="1"/>
</dbReference>
<feature type="active site" description="Proton acceptor" evidence="2">
    <location>
        <position position="144"/>
    </location>
</feature>
<evidence type="ECO:0000259" key="4">
    <source>
        <dbReference type="Pfam" id="PF17836"/>
    </source>
</evidence>
<keyword evidence="5" id="KW-0012">Acyltransferase</keyword>
<dbReference type="OrthoDB" id="9794407at2"/>
<keyword evidence="6" id="KW-1185">Reference proteome</keyword>
<feature type="domain" description="PglD N-terminal" evidence="4">
    <location>
        <begin position="9"/>
        <end position="74"/>
    </location>
</feature>
<dbReference type="AlphaFoldDB" id="A0A1M7YY49"/>
<dbReference type="Proteomes" id="UP000184600">
    <property type="component" value="Unassembled WGS sequence"/>
</dbReference>
<dbReference type="STRING" id="1117707.VQ7734_03379"/>
<dbReference type="CDD" id="cd03360">
    <property type="entry name" value="LbH_AT_putative"/>
    <property type="match status" value="1"/>
</dbReference>
<dbReference type="Gene3D" id="3.40.50.20">
    <property type="match status" value="1"/>
</dbReference>
<dbReference type="PANTHER" id="PTHR43300:SF7">
    <property type="entry name" value="UDP-N-ACETYLBACILLOSAMINE N-ACETYLTRANSFERASE"/>
    <property type="match status" value="1"/>
</dbReference>
<comment type="similarity">
    <text evidence="1">Belongs to the transferase hexapeptide repeat family.</text>
</comment>
<feature type="site" description="Increases basicity of active site His" evidence="2">
    <location>
        <position position="145"/>
    </location>
</feature>
<dbReference type="RefSeq" id="WP_073584702.1">
    <property type="nucleotide sequence ID" value="NZ_AP024897.1"/>
</dbReference>
<protein>
    <submittedName>
        <fullName evidence="5">Putative acetyltransferase EpsM</fullName>
        <ecNumber evidence="5">2.3.1.-</ecNumber>
    </submittedName>
</protein>
<dbReference type="InterPro" id="IPR041561">
    <property type="entry name" value="PglD_N"/>
</dbReference>
<dbReference type="InterPro" id="IPR011004">
    <property type="entry name" value="Trimer_LpxA-like_sf"/>
</dbReference>
<dbReference type="EMBL" id="FRFG01000043">
    <property type="protein sequence ID" value="SHO57609.1"/>
    <property type="molecule type" value="Genomic_DNA"/>
</dbReference>
<name>A0A1M7YY49_9VIBR</name>
<dbReference type="Pfam" id="PF00132">
    <property type="entry name" value="Hexapep"/>
    <property type="match status" value="1"/>
</dbReference>
<evidence type="ECO:0000313" key="6">
    <source>
        <dbReference type="Proteomes" id="UP000184600"/>
    </source>
</evidence>
<dbReference type="EC" id="2.3.1.-" evidence="5"/>
<reference evidence="6" key="1">
    <citation type="submission" date="2016-12" db="EMBL/GenBank/DDBJ databases">
        <authorList>
            <person name="Rodrigo-Torres L."/>
            <person name="Arahal R.D."/>
            <person name="Lucena T."/>
        </authorList>
    </citation>
    <scope>NUCLEOTIDE SEQUENCE [LARGE SCALE GENOMIC DNA]</scope>
</reference>
<evidence type="ECO:0000256" key="2">
    <source>
        <dbReference type="PIRSR" id="PIRSR620019-1"/>
    </source>
</evidence>
<evidence type="ECO:0000313" key="5">
    <source>
        <dbReference type="EMBL" id="SHO57609.1"/>
    </source>
</evidence>
<sequence length="217" mass="22889">MSNAGQLPLVLIGGGGHASVLADILLRQQRNILAVISPDDISGRAVFRGITHYQQDDDVLQFQPDQVRLVNGIGMIPGSDIKKLLNQYYLSLGYRFETVIASEAVISPYATISDGAQIFPGAIIQAGTVIGQHSVINTGVIIEHDCCIGDYNHIAPGSTVCGQVETETDVFVGAGATIIQNLKLKHQAVVGAGAVLTKSLAGTEIAYPARAVIKSIQ</sequence>
<keyword evidence="5" id="KW-0808">Transferase</keyword>
<evidence type="ECO:0000256" key="3">
    <source>
        <dbReference type="PIRSR" id="PIRSR620019-2"/>
    </source>
</evidence>
<dbReference type="NCBIfam" id="TIGR03570">
    <property type="entry name" value="NeuD_NnaD"/>
    <property type="match status" value="1"/>
</dbReference>
<dbReference type="InterPro" id="IPR050179">
    <property type="entry name" value="Trans_hexapeptide_repeat"/>
</dbReference>
<dbReference type="InterPro" id="IPR020019">
    <property type="entry name" value="AcTrfase_PglD-like"/>
</dbReference>
<dbReference type="Pfam" id="PF17836">
    <property type="entry name" value="PglD_N"/>
    <property type="match status" value="1"/>
</dbReference>
<feature type="binding site" evidence="3">
    <location>
        <position position="153"/>
    </location>
    <ligand>
        <name>acetyl-CoA</name>
        <dbReference type="ChEBI" id="CHEBI:57288"/>
    </ligand>
</feature>
<dbReference type="InterPro" id="IPR001451">
    <property type="entry name" value="Hexapep"/>
</dbReference>
<dbReference type="GO" id="GO:0016746">
    <property type="term" value="F:acyltransferase activity"/>
    <property type="evidence" value="ECO:0007669"/>
    <property type="project" value="UniProtKB-KW"/>
</dbReference>